<dbReference type="PANTHER" id="PTHR40392:SF1">
    <property type="entry name" value="2-PHOSPHO-L-LACTATE GUANYLYLTRANSFERASE"/>
    <property type="match status" value="1"/>
</dbReference>
<dbReference type="Gene3D" id="3.90.550.10">
    <property type="entry name" value="Spore Coat Polysaccharide Biosynthesis Protein SpsA, Chain A"/>
    <property type="match status" value="1"/>
</dbReference>
<keyword evidence="1 5" id="KW-0808">Transferase</keyword>
<accession>L0KWW7</accession>
<dbReference type="KEGG" id="mhz:Metho_0949"/>
<dbReference type="RefSeq" id="WP_015324357.1">
    <property type="nucleotide sequence ID" value="NC_019977.1"/>
</dbReference>
<dbReference type="Gene3D" id="6.10.140.50">
    <property type="match status" value="1"/>
</dbReference>
<name>L0KWW7_METHD</name>
<dbReference type="AlphaFoldDB" id="L0KWW7"/>
<evidence type="ECO:0000256" key="3">
    <source>
        <dbReference type="ARBA" id="ARBA00022741"/>
    </source>
</evidence>
<dbReference type="HAMAP" id="MF_02114">
    <property type="entry name" value="CofC"/>
    <property type="match status" value="1"/>
</dbReference>
<dbReference type="SUPFAM" id="SSF53448">
    <property type="entry name" value="Nucleotide-diphospho-sugar transferases"/>
    <property type="match status" value="1"/>
</dbReference>
<keyword evidence="3 5" id="KW-0547">Nucleotide-binding</keyword>
<protein>
    <recommendedName>
        <fullName evidence="5">2-phospho-L-lactate guanylyltransferase</fullName>
        <shortName evidence="5">LP guanylyltransferase</shortName>
        <ecNumber evidence="5">2.7.7.68</ecNumber>
    </recommendedName>
</protein>
<dbReference type="EC" id="2.7.7.68" evidence="5"/>
<evidence type="ECO:0000256" key="5">
    <source>
        <dbReference type="HAMAP-Rule" id="MF_02114"/>
    </source>
</evidence>
<comment type="pathway">
    <text evidence="5">Cofactor biosynthesis; coenzyme F420 biosynthesis.</text>
</comment>
<dbReference type="GO" id="GO:0005525">
    <property type="term" value="F:GTP binding"/>
    <property type="evidence" value="ECO:0007669"/>
    <property type="project" value="UniProtKB-KW"/>
</dbReference>
<comment type="similarity">
    <text evidence="5">Belongs to the CofC family.</text>
</comment>
<dbReference type="GO" id="GO:0043814">
    <property type="term" value="F:phospholactate guanylyltransferase activity"/>
    <property type="evidence" value="ECO:0007669"/>
    <property type="project" value="UniProtKB-EC"/>
</dbReference>
<reference evidence="6 7" key="1">
    <citation type="submission" date="2012-02" db="EMBL/GenBank/DDBJ databases">
        <title>Complete sequence of chromosome of Methanomethylovorans hollandica DSM 15978.</title>
        <authorList>
            <person name="Lucas S."/>
            <person name="Copeland A."/>
            <person name="Lapidus A."/>
            <person name="Glavina del Rio T."/>
            <person name="Dalin E."/>
            <person name="Tice H."/>
            <person name="Bruce D."/>
            <person name="Goodwin L."/>
            <person name="Pitluck S."/>
            <person name="Peters L."/>
            <person name="Mikhailova N."/>
            <person name="Held B."/>
            <person name="Kyrpides N."/>
            <person name="Mavromatis K."/>
            <person name="Ivanova N."/>
            <person name="Brettin T."/>
            <person name="Detter J.C."/>
            <person name="Han C."/>
            <person name="Larimer F."/>
            <person name="Land M."/>
            <person name="Hauser L."/>
            <person name="Markowitz V."/>
            <person name="Cheng J.-F."/>
            <person name="Hugenholtz P."/>
            <person name="Woyke T."/>
            <person name="Wu D."/>
            <person name="Spring S."/>
            <person name="Schroeder M."/>
            <person name="Brambilla E."/>
            <person name="Klenk H.-P."/>
            <person name="Eisen J.A."/>
        </authorList>
    </citation>
    <scope>NUCLEOTIDE SEQUENCE [LARGE SCALE GENOMIC DNA]</scope>
    <source>
        <strain evidence="7">DSM 15978 / NBRC 107637 / DMS1</strain>
    </source>
</reference>
<evidence type="ECO:0000313" key="6">
    <source>
        <dbReference type="EMBL" id="AGB49190.1"/>
    </source>
</evidence>
<dbReference type="InterPro" id="IPR002835">
    <property type="entry name" value="CofC"/>
</dbReference>
<proteinExistence type="inferred from homology"/>
<evidence type="ECO:0000313" key="7">
    <source>
        <dbReference type="Proteomes" id="UP000010866"/>
    </source>
</evidence>
<dbReference type="GeneID" id="14406758"/>
<dbReference type="Pfam" id="PF01983">
    <property type="entry name" value="CofC"/>
    <property type="match status" value="1"/>
</dbReference>
<evidence type="ECO:0000256" key="1">
    <source>
        <dbReference type="ARBA" id="ARBA00022679"/>
    </source>
</evidence>
<dbReference type="GO" id="GO:0052645">
    <property type="term" value="P:F420-0 metabolic process"/>
    <property type="evidence" value="ECO:0007669"/>
    <property type="project" value="UniProtKB-UniRule"/>
</dbReference>
<dbReference type="EMBL" id="CP003362">
    <property type="protein sequence ID" value="AGB49190.1"/>
    <property type="molecule type" value="Genomic_DNA"/>
</dbReference>
<dbReference type="HOGENOM" id="CLU_076569_2_0_2"/>
<comment type="subunit">
    <text evidence="5">Homodimer.</text>
</comment>
<dbReference type="NCBIfam" id="TIGR03552">
    <property type="entry name" value="F420_cofC"/>
    <property type="match status" value="1"/>
</dbReference>
<sequence length="209" mass="23674">MRAVIPYKQENAKSRLSPVLSRTEREEFVELMLRDVVCSLREAGVKDIDILATFKYSSLSDLDVNFVIDPADLNESINKYLKKVNQPVLIIMADLPLTRPEKINDIINSEEDVVIVPGKGGGTNILFIKEPAGFSVCYYGMSFRNHCSIAKYLNCSLRIYDSFLLSTDIDEPNDIVEILLHGHGLSFEYVQNKFELESGRARVKLNCLH</sequence>
<keyword evidence="4 5" id="KW-0342">GTP-binding</keyword>
<comment type="catalytic activity">
    <reaction evidence="5">
        <text>(2S)-2-phospholactate + GTP + H(+) = (2S)-lactyl-2-diphospho-5'-guanosine + diphosphate</text>
        <dbReference type="Rhea" id="RHEA:63424"/>
        <dbReference type="ChEBI" id="CHEBI:15378"/>
        <dbReference type="ChEBI" id="CHEBI:33019"/>
        <dbReference type="ChEBI" id="CHEBI:37565"/>
        <dbReference type="ChEBI" id="CHEBI:59435"/>
        <dbReference type="ChEBI" id="CHEBI:59906"/>
        <dbReference type="EC" id="2.7.7.68"/>
    </reaction>
</comment>
<keyword evidence="7" id="KW-1185">Reference proteome</keyword>
<keyword evidence="2 5" id="KW-0548">Nucleotidyltransferase</keyword>
<dbReference type="UniPathway" id="UPA00071"/>
<organism evidence="6 7">
    <name type="scientific">Methanomethylovorans hollandica (strain DSM 15978 / NBRC 107637 / DMS1)</name>
    <dbReference type="NCBI Taxonomy" id="867904"/>
    <lineage>
        <taxon>Archaea</taxon>
        <taxon>Methanobacteriati</taxon>
        <taxon>Methanobacteriota</taxon>
        <taxon>Stenosarchaea group</taxon>
        <taxon>Methanomicrobia</taxon>
        <taxon>Methanosarcinales</taxon>
        <taxon>Methanosarcinaceae</taxon>
        <taxon>Methanomethylovorans</taxon>
    </lineage>
</organism>
<dbReference type="OrthoDB" id="11179at2157"/>
<dbReference type="InterPro" id="IPR029044">
    <property type="entry name" value="Nucleotide-diphossugar_trans"/>
</dbReference>
<evidence type="ECO:0000256" key="4">
    <source>
        <dbReference type="ARBA" id="ARBA00023134"/>
    </source>
</evidence>
<gene>
    <name evidence="5" type="primary">cofC</name>
    <name evidence="6" type="ordered locus">Metho_0949</name>
</gene>
<dbReference type="Proteomes" id="UP000010866">
    <property type="component" value="Chromosome"/>
</dbReference>
<dbReference type="PANTHER" id="PTHR40392">
    <property type="entry name" value="2-PHOSPHO-L-LACTATE GUANYLYLTRANSFERASE"/>
    <property type="match status" value="1"/>
</dbReference>
<evidence type="ECO:0000256" key="2">
    <source>
        <dbReference type="ARBA" id="ARBA00022695"/>
    </source>
</evidence>
<dbReference type="STRING" id="867904.Metho_0949"/>
<comment type="function">
    <text evidence="5">Guanylyltransferase that catalyzes the activation of (2S)-2-phospholactate (2-PL) as (2S)-lactyl-2-diphospho-5'-guanosine, via the condensation of 2-PL with GTP. It is involved in the biosynthesis of coenzyme F420, a hydride carrier cofactor.</text>
</comment>